<feature type="transmembrane region" description="Helical" evidence="6">
    <location>
        <begin position="171"/>
        <end position="190"/>
    </location>
</feature>
<sequence>MSGSGLKLPDRTGDRGRPRAVEIPTERIAPIPTLRRRRRVATDVTGRSDGRDEGSLSRTEEADRGVLQAILHDPRRRRWVAWGALALVFLLVNLHRLSTGVLSEELTAGFDLSAAQLGTVHAAFFVVYAVVQIPTGVLVDRVGPRYVGTGGAIVLSIGAVGFALGDSYATALASRAVIGLGSGVIFVSILRFCANWYRTDEFATMTGMTASIAGLGAIFATLPLAVAVDAVGWRSSITFLAFIGLCSGAAAYGLVRNSPASAGLKPIDNVPEQPSISLTETARHLRRLIRDPAQWLLSAVFFAVNGSFLTLIGLWGVPYLVVVYDMTVQTASMFTLIGAIGTLVGGPAIGWLSDRYETRHLPITAGVALFALAHATVAATGRPPLTVIVVVYLLSGFLVGAGVLTLTVVKERYPAGASGVVTATVNAAGFVGAAVLPWAMGTALDAYRTGEVVGGTVAYTEFGYRVAFGITAAALTIGFLCSVVLWRTERRREGSEHG</sequence>
<dbReference type="SUPFAM" id="SSF103473">
    <property type="entry name" value="MFS general substrate transporter"/>
    <property type="match status" value="1"/>
</dbReference>
<dbReference type="InterPro" id="IPR036259">
    <property type="entry name" value="MFS_trans_sf"/>
</dbReference>
<feature type="region of interest" description="Disordered" evidence="5">
    <location>
        <begin position="1"/>
        <end position="59"/>
    </location>
</feature>
<dbReference type="InterPro" id="IPR020846">
    <property type="entry name" value="MFS_dom"/>
</dbReference>
<dbReference type="EMBL" id="FZNQ01000002">
    <property type="protein sequence ID" value="SNR32521.1"/>
    <property type="molecule type" value="Genomic_DNA"/>
</dbReference>
<keyword evidence="2 6" id="KW-0812">Transmembrane</keyword>
<evidence type="ECO:0000256" key="6">
    <source>
        <dbReference type="SAM" id="Phobius"/>
    </source>
</evidence>
<reference evidence="8 9" key="1">
    <citation type="submission" date="2017-06" db="EMBL/GenBank/DDBJ databases">
        <authorList>
            <person name="Kim H.J."/>
            <person name="Triplett B.A."/>
        </authorList>
    </citation>
    <scope>NUCLEOTIDE SEQUENCE [LARGE SCALE GENOMIC DNA]</scope>
    <source>
        <strain evidence="8 9">DSM 8800</strain>
    </source>
</reference>
<keyword evidence="9" id="KW-1185">Reference proteome</keyword>
<dbReference type="PROSITE" id="PS50850">
    <property type="entry name" value="MFS"/>
    <property type="match status" value="1"/>
</dbReference>
<evidence type="ECO:0000256" key="1">
    <source>
        <dbReference type="ARBA" id="ARBA00004127"/>
    </source>
</evidence>
<feature type="transmembrane region" description="Helical" evidence="6">
    <location>
        <begin position="79"/>
        <end position="98"/>
    </location>
</feature>
<name>A0A238VE81_HALVU</name>
<feature type="transmembrane region" description="Helical" evidence="6">
    <location>
        <begin position="420"/>
        <end position="440"/>
    </location>
</feature>
<feature type="transmembrane region" description="Helical" evidence="6">
    <location>
        <begin position="295"/>
        <end position="321"/>
    </location>
</feature>
<dbReference type="Pfam" id="PF07690">
    <property type="entry name" value="MFS_1"/>
    <property type="match status" value="1"/>
</dbReference>
<feature type="compositionally biased region" description="Basic and acidic residues" evidence="5">
    <location>
        <begin position="46"/>
        <end position="59"/>
    </location>
</feature>
<evidence type="ECO:0000256" key="4">
    <source>
        <dbReference type="ARBA" id="ARBA00023136"/>
    </source>
</evidence>
<keyword evidence="4 6" id="KW-0472">Membrane</keyword>
<gene>
    <name evidence="8" type="ORF">SAMN06264855_102323</name>
</gene>
<feature type="transmembrane region" description="Helical" evidence="6">
    <location>
        <begin position="146"/>
        <end position="165"/>
    </location>
</feature>
<feature type="transmembrane region" description="Helical" evidence="6">
    <location>
        <begin position="333"/>
        <end position="353"/>
    </location>
</feature>
<dbReference type="InterPro" id="IPR011701">
    <property type="entry name" value="MFS"/>
</dbReference>
<comment type="subcellular location">
    <subcellularLocation>
        <location evidence="1">Endomembrane system</location>
        <topology evidence="1">Multi-pass membrane protein</topology>
    </subcellularLocation>
</comment>
<dbReference type="PANTHER" id="PTHR43826:SF3">
    <property type="entry name" value="GLUCOSE-6-PHOSPHATE EXCHANGER SLC37A4"/>
    <property type="match status" value="1"/>
</dbReference>
<evidence type="ECO:0000256" key="5">
    <source>
        <dbReference type="SAM" id="MobiDB-lite"/>
    </source>
</evidence>
<dbReference type="AlphaFoldDB" id="A0A238VE81"/>
<evidence type="ECO:0000256" key="3">
    <source>
        <dbReference type="ARBA" id="ARBA00022989"/>
    </source>
</evidence>
<dbReference type="InterPro" id="IPR000849">
    <property type="entry name" value="Sugar_P_transporter"/>
</dbReference>
<feature type="domain" description="Major facilitator superfamily (MFS) profile" evidence="7">
    <location>
        <begin position="81"/>
        <end position="490"/>
    </location>
</feature>
<evidence type="ECO:0000256" key="2">
    <source>
        <dbReference type="ARBA" id="ARBA00022692"/>
    </source>
</evidence>
<proteinExistence type="predicted"/>
<feature type="compositionally biased region" description="Basic and acidic residues" evidence="5">
    <location>
        <begin position="8"/>
        <end position="20"/>
    </location>
</feature>
<dbReference type="InterPro" id="IPR051337">
    <property type="entry name" value="OPA_Antiporter"/>
</dbReference>
<feature type="transmembrane region" description="Helical" evidence="6">
    <location>
        <begin position="237"/>
        <end position="255"/>
    </location>
</feature>
<feature type="transmembrane region" description="Helical" evidence="6">
    <location>
        <begin position="202"/>
        <end position="225"/>
    </location>
</feature>
<dbReference type="PIRSF" id="PIRSF002808">
    <property type="entry name" value="Hexose_phosphate_transp"/>
    <property type="match status" value="1"/>
</dbReference>
<dbReference type="GO" id="GO:0061513">
    <property type="term" value="F:glucose 6-phosphate:phosphate antiporter activity"/>
    <property type="evidence" value="ECO:0007669"/>
    <property type="project" value="TreeGrafter"/>
</dbReference>
<evidence type="ECO:0000313" key="8">
    <source>
        <dbReference type="EMBL" id="SNR32521.1"/>
    </source>
</evidence>
<keyword evidence="3 6" id="KW-1133">Transmembrane helix</keyword>
<dbReference type="GO" id="GO:0016020">
    <property type="term" value="C:membrane"/>
    <property type="evidence" value="ECO:0007669"/>
    <property type="project" value="InterPro"/>
</dbReference>
<protein>
    <submittedName>
        <fullName evidence="8">Sugar phosphate permease</fullName>
    </submittedName>
</protein>
<dbReference type="OrthoDB" id="29061at2157"/>
<dbReference type="GO" id="GO:0012505">
    <property type="term" value="C:endomembrane system"/>
    <property type="evidence" value="ECO:0007669"/>
    <property type="project" value="UniProtKB-SubCell"/>
</dbReference>
<evidence type="ECO:0000313" key="9">
    <source>
        <dbReference type="Proteomes" id="UP000198397"/>
    </source>
</evidence>
<dbReference type="GO" id="GO:0035435">
    <property type="term" value="P:phosphate ion transmembrane transport"/>
    <property type="evidence" value="ECO:0007669"/>
    <property type="project" value="TreeGrafter"/>
</dbReference>
<feature type="transmembrane region" description="Helical" evidence="6">
    <location>
        <begin position="360"/>
        <end position="379"/>
    </location>
</feature>
<evidence type="ECO:0000259" key="7">
    <source>
        <dbReference type="PROSITE" id="PS50850"/>
    </source>
</evidence>
<organism evidence="8 9">
    <name type="scientific">Halorubrum vacuolatum</name>
    <name type="common">Natronobacterium vacuolatum</name>
    <dbReference type="NCBI Taxonomy" id="63740"/>
    <lineage>
        <taxon>Archaea</taxon>
        <taxon>Methanobacteriati</taxon>
        <taxon>Methanobacteriota</taxon>
        <taxon>Stenosarchaea group</taxon>
        <taxon>Halobacteria</taxon>
        <taxon>Halobacteriales</taxon>
        <taxon>Haloferacaceae</taxon>
        <taxon>Halorubrum</taxon>
    </lineage>
</organism>
<dbReference type="PANTHER" id="PTHR43826">
    <property type="entry name" value="GLUCOSE-6-PHOSPHATE EXCHANGER SLC37A4"/>
    <property type="match status" value="1"/>
</dbReference>
<feature type="transmembrane region" description="Helical" evidence="6">
    <location>
        <begin position="466"/>
        <end position="486"/>
    </location>
</feature>
<feature type="transmembrane region" description="Helical" evidence="6">
    <location>
        <begin position="385"/>
        <end position="408"/>
    </location>
</feature>
<dbReference type="Proteomes" id="UP000198397">
    <property type="component" value="Unassembled WGS sequence"/>
</dbReference>
<feature type="transmembrane region" description="Helical" evidence="6">
    <location>
        <begin position="118"/>
        <end position="139"/>
    </location>
</feature>
<accession>A0A238VE81</accession>
<dbReference type="Gene3D" id="1.20.1250.20">
    <property type="entry name" value="MFS general substrate transporter like domains"/>
    <property type="match status" value="2"/>
</dbReference>